<dbReference type="Proteomes" id="UP000613840">
    <property type="component" value="Unassembled WGS sequence"/>
</dbReference>
<protein>
    <submittedName>
        <fullName evidence="5">UDP-glucose 4-epimerase</fullName>
    </submittedName>
</protein>
<evidence type="ECO:0000313" key="6">
    <source>
        <dbReference type="Proteomes" id="UP000613840"/>
    </source>
</evidence>
<dbReference type="Pfam" id="PF01370">
    <property type="entry name" value="Epimerase"/>
    <property type="match status" value="1"/>
</dbReference>
<reference evidence="5" key="2">
    <citation type="submission" date="2020-09" db="EMBL/GenBank/DDBJ databases">
        <authorList>
            <person name="Sun Q."/>
            <person name="Zhou Y."/>
        </authorList>
    </citation>
    <scope>NUCLEOTIDE SEQUENCE</scope>
    <source>
        <strain evidence="5">CGMCC 4.7306</strain>
    </source>
</reference>
<dbReference type="Gene3D" id="3.40.50.720">
    <property type="entry name" value="NAD(P)-binding Rossmann-like Domain"/>
    <property type="match status" value="1"/>
</dbReference>
<organism evidence="5 6">
    <name type="scientific">Microlunatus endophyticus</name>
    <dbReference type="NCBI Taxonomy" id="1716077"/>
    <lineage>
        <taxon>Bacteria</taxon>
        <taxon>Bacillati</taxon>
        <taxon>Actinomycetota</taxon>
        <taxon>Actinomycetes</taxon>
        <taxon>Propionibacteriales</taxon>
        <taxon>Propionibacteriaceae</taxon>
        <taxon>Microlunatus</taxon>
    </lineage>
</organism>
<dbReference type="AlphaFoldDB" id="A0A917SEM5"/>
<comment type="similarity">
    <text evidence="1">Belongs to the NAD(P)-dependent epimerase/dehydratase family.</text>
</comment>
<dbReference type="InterPro" id="IPR001509">
    <property type="entry name" value="Epimerase_deHydtase"/>
</dbReference>
<dbReference type="PANTHER" id="PTHR43103">
    <property type="entry name" value="NUCLEOSIDE-DIPHOSPHATE-SUGAR EPIMERASE"/>
    <property type="match status" value="1"/>
</dbReference>
<keyword evidence="2" id="KW-0560">Oxidoreductase</keyword>
<reference evidence="5" key="1">
    <citation type="journal article" date="2014" name="Int. J. Syst. Evol. Microbiol.">
        <title>Complete genome sequence of Corynebacterium casei LMG S-19264T (=DSM 44701T), isolated from a smear-ripened cheese.</title>
        <authorList>
            <consortium name="US DOE Joint Genome Institute (JGI-PGF)"/>
            <person name="Walter F."/>
            <person name="Albersmeier A."/>
            <person name="Kalinowski J."/>
            <person name="Ruckert C."/>
        </authorList>
    </citation>
    <scope>NUCLEOTIDE SEQUENCE</scope>
    <source>
        <strain evidence="5">CGMCC 4.7306</strain>
    </source>
</reference>
<dbReference type="RefSeq" id="WP_188897044.1">
    <property type="nucleotide sequence ID" value="NZ_BMMZ01000012.1"/>
</dbReference>
<name>A0A917SEM5_9ACTN</name>
<dbReference type="InterPro" id="IPR036291">
    <property type="entry name" value="NAD(P)-bd_dom_sf"/>
</dbReference>
<proteinExistence type="inferred from homology"/>
<sequence>MKIMITGAAGWLGRQVAAQLEQHDHELLLTDAADPAEATIFDGTAPGGRRRVPLETTWPYLQADLSDTARLEQFAAGAEAVIHLAAIPVGDWDIVMPTLQTNVIGTTGILELVRRLGVRRFVNASSINAYGTFFWRVSGRDPVRRELPLTEDEKPVPEDPYSLTKFLTEEIGHAYHRAFGTEVVNLRFAGVISNQRYEKWLTDGLPPTETFPVDLGQWVHEEDVAAGIVLAATVPGVTSAPMVLGAGDTRLPEPTMEIIRRLRPDLEPYVTEPLPGRAPMLSITRARTRLGYAPGFSLDAAGSTA</sequence>
<keyword evidence="3" id="KW-0520">NAD</keyword>
<dbReference type="GO" id="GO:0016491">
    <property type="term" value="F:oxidoreductase activity"/>
    <property type="evidence" value="ECO:0007669"/>
    <property type="project" value="UniProtKB-KW"/>
</dbReference>
<gene>
    <name evidence="5" type="ORF">GCM10011575_38790</name>
</gene>
<accession>A0A917SEM5</accession>
<feature type="domain" description="NAD-dependent epimerase/dehydratase" evidence="4">
    <location>
        <begin position="3"/>
        <end position="198"/>
    </location>
</feature>
<evidence type="ECO:0000259" key="4">
    <source>
        <dbReference type="Pfam" id="PF01370"/>
    </source>
</evidence>
<evidence type="ECO:0000256" key="3">
    <source>
        <dbReference type="ARBA" id="ARBA00023027"/>
    </source>
</evidence>
<evidence type="ECO:0000256" key="2">
    <source>
        <dbReference type="ARBA" id="ARBA00023002"/>
    </source>
</evidence>
<evidence type="ECO:0000313" key="5">
    <source>
        <dbReference type="EMBL" id="GGL76879.1"/>
    </source>
</evidence>
<dbReference type="PANTHER" id="PTHR43103:SF5">
    <property type="entry name" value="4-EPIMERASE, PUTATIVE (AFU_ORTHOLOGUE AFUA_7G00360)-RELATED"/>
    <property type="match status" value="1"/>
</dbReference>
<keyword evidence="6" id="KW-1185">Reference proteome</keyword>
<dbReference type="SUPFAM" id="SSF51735">
    <property type="entry name" value="NAD(P)-binding Rossmann-fold domains"/>
    <property type="match status" value="1"/>
</dbReference>
<evidence type="ECO:0000256" key="1">
    <source>
        <dbReference type="ARBA" id="ARBA00007637"/>
    </source>
</evidence>
<dbReference type="EMBL" id="BMMZ01000012">
    <property type="protein sequence ID" value="GGL76879.1"/>
    <property type="molecule type" value="Genomic_DNA"/>
</dbReference>
<comment type="caution">
    <text evidence="5">The sequence shown here is derived from an EMBL/GenBank/DDBJ whole genome shotgun (WGS) entry which is preliminary data.</text>
</comment>